<evidence type="ECO:0000313" key="4">
    <source>
        <dbReference type="Proteomes" id="UP000321393"/>
    </source>
</evidence>
<dbReference type="GO" id="GO:0008233">
    <property type="term" value="F:peptidase activity"/>
    <property type="evidence" value="ECO:0007669"/>
    <property type="project" value="UniProtKB-KW"/>
</dbReference>
<feature type="region of interest" description="Disordered" evidence="1">
    <location>
        <begin position="1"/>
        <end position="21"/>
    </location>
</feature>
<keyword evidence="3" id="KW-0645">Protease</keyword>
<dbReference type="EMBL" id="SSTE01007195">
    <property type="protein sequence ID" value="KAA0057513.1"/>
    <property type="molecule type" value="Genomic_DNA"/>
</dbReference>
<dbReference type="Proteomes" id="UP000321947">
    <property type="component" value="Unassembled WGS sequence"/>
</dbReference>
<dbReference type="GO" id="GO:0006508">
    <property type="term" value="P:proteolysis"/>
    <property type="evidence" value="ECO:0007669"/>
    <property type="project" value="UniProtKB-KW"/>
</dbReference>
<evidence type="ECO:0000313" key="3">
    <source>
        <dbReference type="EMBL" id="TYK08194.1"/>
    </source>
</evidence>
<protein>
    <submittedName>
        <fullName evidence="2">Gag-protease polyprotein</fullName>
    </submittedName>
</protein>
<organism evidence="2 4">
    <name type="scientific">Cucumis melo var. makuwa</name>
    <name type="common">Oriental melon</name>
    <dbReference type="NCBI Taxonomy" id="1194695"/>
    <lineage>
        <taxon>Eukaryota</taxon>
        <taxon>Viridiplantae</taxon>
        <taxon>Streptophyta</taxon>
        <taxon>Embryophyta</taxon>
        <taxon>Tracheophyta</taxon>
        <taxon>Spermatophyta</taxon>
        <taxon>Magnoliopsida</taxon>
        <taxon>eudicotyledons</taxon>
        <taxon>Gunneridae</taxon>
        <taxon>Pentapetalae</taxon>
        <taxon>rosids</taxon>
        <taxon>fabids</taxon>
        <taxon>Cucurbitales</taxon>
        <taxon>Cucurbitaceae</taxon>
        <taxon>Benincaseae</taxon>
        <taxon>Cucumis</taxon>
    </lineage>
</organism>
<evidence type="ECO:0000313" key="2">
    <source>
        <dbReference type="EMBL" id="KAA0057513.1"/>
    </source>
</evidence>
<reference evidence="4 5" key="1">
    <citation type="submission" date="2019-08" db="EMBL/GenBank/DDBJ databases">
        <title>Draft genome sequences of two oriental melons (Cucumis melo L. var makuwa).</title>
        <authorList>
            <person name="Kwon S.-Y."/>
        </authorList>
    </citation>
    <scope>NUCLEOTIDE SEQUENCE [LARGE SCALE GENOMIC DNA]</scope>
    <source>
        <strain evidence="5">cv. Chang Bougi</strain>
        <strain evidence="4">cv. SW 3</strain>
        <tissue evidence="2">Leaf</tissue>
    </source>
</reference>
<name>A0A5A7UNQ1_CUCMM</name>
<dbReference type="Proteomes" id="UP000321393">
    <property type="component" value="Unassembled WGS sequence"/>
</dbReference>
<gene>
    <name evidence="3" type="ORF">E5676_scaffold1503G00100</name>
    <name evidence="2" type="ORF">E6C27_scaffold280G004030</name>
</gene>
<evidence type="ECO:0000256" key="1">
    <source>
        <dbReference type="SAM" id="MobiDB-lite"/>
    </source>
</evidence>
<dbReference type="OrthoDB" id="913391at2759"/>
<keyword evidence="3" id="KW-0378">Hydrolase</keyword>
<comment type="caution">
    <text evidence="2">The sequence shown here is derived from an EMBL/GenBank/DDBJ whole genome shotgun (WGS) entry which is preliminary data.</text>
</comment>
<dbReference type="AlphaFoldDB" id="A0A5A7UNQ1"/>
<evidence type="ECO:0000313" key="5">
    <source>
        <dbReference type="Proteomes" id="UP000321947"/>
    </source>
</evidence>
<accession>A0A5A7UNQ1</accession>
<feature type="compositionally biased region" description="Basic residues" evidence="1">
    <location>
        <begin position="1"/>
        <end position="18"/>
    </location>
</feature>
<sequence length="111" mass="12496">MSPRRSTRRGGRGGRRGGLHCNGAEIPIYAKRCVCSVSCCPTDPPNPYLDPSGTQNMSDQLSAEAKHLRDFKKYNPKTFDGSLEDPIKAQMWLASVETIFRYMKYPNNKKV</sequence>
<dbReference type="EMBL" id="SSTD01012916">
    <property type="protein sequence ID" value="TYK08194.1"/>
    <property type="molecule type" value="Genomic_DNA"/>
</dbReference>
<proteinExistence type="predicted"/>